<dbReference type="RefSeq" id="WP_353686739.1">
    <property type="nucleotide sequence ID" value="NZ_CP144374.1"/>
</dbReference>
<feature type="binding site" evidence="7">
    <location>
        <position position="27"/>
    </location>
    <ligand>
        <name>Zn(2+)</name>
        <dbReference type="ChEBI" id="CHEBI:29105"/>
    </ligand>
</feature>
<comment type="catalytic activity">
    <reaction evidence="4 5">
        <text>7,8-dihydroneopterin 3'-triphosphate + H2O = 6-carboxy-5,6,7,8-tetrahydropterin + triphosphate + acetaldehyde + 2 H(+)</text>
        <dbReference type="Rhea" id="RHEA:27966"/>
        <dbReference type="ChEBI" id="CHEBI:15343"/>
        <dbReference type="ChEBI" id="CHEBI:15377"/>
        <dbReference type="ChEBI" id="CHEBI:15378"/>
        <dbReference type="ChEBI" id="CHEBI:18036"/>
        <dbReference type="ChEBI" id="CHEBI:58462"/>
        <dbReference type="ChEBI" id="CHEBI:61032"/>
        <dbReference type="EC" id="4.1.2.50"/>
    </reaction>
</comment>
<feature type="active site" description="Charge relay system" evidence="6">
    <location>
        <position position="112"/>
    </location>
</feature>
<reference evidence="8" key="1">
    <citation type="submission" date="2024-01" db="EMBL/GenBank/DDBJ databases">
        <title>The first autotrophic representatives of the genus Thermodesulfovibrio.</title>
        <authorList>
            <person name="Maltseva A.I."/>
            <person name="Elcheninov A.G."/>
            <person name="Kublanov I.V."/>
            <person name="Lebedinsky A.V."/>
            <person name="Frolov E.N."/>
        </authorList>
    </citation>
    <scope>NUCLEOTIDE SEQUENCE</scope>
    <source>
        <strain evidence="8">3462-1</strain>
    </source>
</reference>
<proteinExistence type="inferred from homology"/>
<evidence type="ECO:0000256" key="7">
    <source>
        <dbReference type="PIRSR" id="PIRSR006113-2"/>
    </source>
</evidence>
<evidence type="ECO:0000256" key="4">
    <source>
        <dbReference type="ARBA" id="ARBA00048807"/>
    </source>
</evidence>
<evidence type="ECO:0000256" key="1">
    <source>
        <dbReference type="ARBA" id="ARBA00005061"/>
    </source>
</evidence>
<feature type="active site" description="Charge relay system" evidence="6">
    <location>
        <position position="67"/>
    </location>
</feature>
<feature type="binding site" evidence="7">
    <location>
        <position position="14"/>
    </location>
    <ligand>
        <name>Zn(2+)</name>
        <dbReference type="ChEBI" id="CHEBI:29105"/>
    </ligand>
</feature>
<dbReference type="NCBIfam" id="TIGR03367">
    <property type="entry name" value="queuosine_QueD"/>
    <property type="match status" value="1"/>
</dbReference>
<evidence type="ECO:0000256" key="3">
    <source>
        <dbReference type="ARBA" id="ARBA00018141"/>
    </source>
</evidence>
<dbReference type="PIRSF" id="PIRSF006113">
    <property type="entry name" value="PTP_synth"/>
    <property type="match status" value="1"/>
</dbReference>
<comment type="similarity">
    <text evidence="2 5">Belongs to the PTPS family. QueD subfamily.</text>
</comment>
<dbReference type="InterPro" id="IPR038418">
    <property type="entry name" value="6-PTP_synth/QueD_sf"/>
</dbReference>
<dbReference type="EMBL" id="CP144374">
    <property type="protein sequence ID" value="XCH49105.1"/>
    <property type="molecule type" value="Genomic_DNA"/>
</dbReference>
<dbReference type="SUPFAM" id="SSF55620">
    <property type="entry name" value="Tetrahydrobiopterin biosynthesis enzymes-like"/>
    <property type="match status" value="1"/>
</dbReference>
<gene>
    <name evidence="8" type="primary">queD</name>
    <name evidence="8" type="ORF">V4D31_02840</name>
</gene>
<keyword evidence="5 7" id="KW-0479">Metal-binding</keyword>
<evidence type="ECO:0000256" key="6">
    <source>
        <dbReference type="PIRSR" id="PIRSR006113-1"/>
    </source>
</evidence>
<dbReference type="Pfam" id="PF01242">
    <property type="entry name" value="PTPS"/>
    <property type="match status" value="1"/>
</dbReference>
<comment type="cofactor">
    <cofactor evidence="5 7">
        <name>Zn(2+)</name>
        <dbReference type="ChEBI" id="CHEBI:29105"/>
    </cofactor>
    <text evidence="5 7">Binds 1 zinc ion per subunit.</text>
</comment>
<keyword evidence="5 7" id="KW-0862">Zinc</keyword>
<dbReference type="GO" id="GO:0046872">
    <property type="term" value="F:metal ion binding"/>
    <property type="evidence" value="ECO:0007669"/>
    <property type="project" value="UniProtKB-KW"/>
</dbReference>
<evidence type="ECO:0000313" key="8">
    <source>
        <dbReference type="EMBL" id="XCH49105.1"/>
    </source>
</evidence>
<feature type="active site" description="Proton acceptor" evidence="6">
    <location>
        <position position="23"/>
    </location>
</feature>
<evidence type="ECO:0000256" key="2">
    <source>
        <dbReference type="ARBA" id="ARBA00008900"/>
    </source>
</evidence>
<sequence length="122" mass="14078">MYKLKIITGFDAAHQLRGYKGKCENIHGHNWKVEVEVIAENLNEIGIAIDFKELKGITEEIISRLDHSFINQISPFTEINPSSENIARWIYISLRDKLSQVPVKLYSVTVWESDYASATYFE</sequence>
<dbReference type="GO" id="GO:0070497">
    <property type="term" value="F:6-carboxytetrahydropterin synthase activity"/>
    <property type="evidence" value="ECO:0007669"/>
    <property type="project" value="UniProtKB-EC"/>
</dbReference>
<keyword evidence="5" id="KW-0671">Queuosine biosynthesis</keyword>
<accession>A0AAU8H645</accession>
<dbReference type="PANTHER" id="PTHR12589:SF8">
    <property type="entry name" value="6-CARBOXY-5,6,7,8-TETRAHYDROPTERIN SYNTHASE"/>
    <property type="match status" value="1"/>
</dbReference>
<organism evidence="8">
    <name type="scientific">Thermodesulfovibrio obliviosus</name>
    <dbReference type="NCBI Taxonomy" id="3118332"/>
    <lineage>
        <taxon>Bacteria</taxon>
        <taxon>Pseudomonadati</taxon>
        <taxon>Nitrospirota</taxon>
        <taxon>Thermodesulfovibrionia</taxon>
        <taxon>Thermodesulfovibrionales</taxon>
        <taxon>Thermodesulfovibrionaceae</taxon>
        <taxon>Thermodesulfovibrio</taxon>
    </lineage>
</organism>
<protein>
    <recommendedName>
        <fullName evidence="3 5">6-carboxy-5,6,7,8-tetrahydropterin synthase</fullName>
        <ecNumber evidence="5">4.-.-.-</ecNumber>
    </recommendedName>
</protein>
<dbReference type="GO" id="GO:0008616">
    <property type="term" value="P:tRNA queuosine(34) biosynthetic process"/>
    <property type="evidence" value="ECO:0007669"/>
    <property type="project" value="UniProtKB-KW"/>
</dbReference>
<comment type="pathway">
    <text evidence="1 5">Purine metabolism; 7-cyano-7-deazaguanine biosynthesis.</text>
</comment>
<name>A0AAU8H645_9BACT</name>
<dbReference type="Gene3D" id="3.30.479.10">
    <property type="entry name" value="6-pyruvoyl tetrahydropterin synthase/QueD"/>
    <property type="match status" value="1"/>
</dbReference>
<evidence type="ECO:0000256" key="5">
    <source>
        <dbReference type="PIRNR" id="PIRNR006113"/>
    </source>
</evidence>
<dbReference type="KEGG" id="tob:V4D31_02840"/>
<dbReference type="InterPro" id="IPR007115">
    <property type="entry name" value="6-PTP_synth/QueD"/>
</dbReference>
<keyword evidence="5 8" id="KW-0456">Lyase</keyword>
<feature type="binding site" evidence="7">
    <location>
        <position position="29"/>
    </location>
    <ligand>
        <name>Zn(2+)</name>
        <dbReference type="ChEBI" id="CHEBI:29105"/>
    </ligand>
</feature>
<dbReference type="AlphaFoldDB" id="A0AAU8H645"/>
<dbReference type="EC" id="4.-.-.-" evidence="5"/>
<dbReference type="PANTHER" id="PTHR12589">
    <property type="entry name" value="PYRUVOYL TETRAHYDROBIOPTERIN SYNTHASE"/>
    <property type="match status" value="1"/>
</dbReference>